<evidence type="ECO:0000256" key="2">
    <source>
        <dbReference type="SAM" id="SignalP"/>
    </source>
</evidence>
<dbReference type="WBParaSite" id="jg12150">
    <property type="protein sequence ID" value="jg12150"/>
    <property type="gene ID" value="jg12150"/>
</dbReference>
<sequence>MGMLQLCILHLLVIAVVYCSSIAKQEGSKSTTCNHNGKDYKDGEEWTVRDAFVLRCNIKPNGFLYEEVVACLLSDGTHLALDGTQKQEGQNVWTCTKNSKGSGATKEWKMIGNETAKTSPTVTNTSPAVKNTSKTPTSAQSSWKGPSVDNKLQEVTGKRSHLN</sequence>
<keyword evidence="2" id="KW-0732">Signal</keyword>
<proteinExistence type="predicted"/>
<feature type="compositionally biased region" description="Polar residues" evidence="1">
    <location>
        <begin position="115"/>
        <end position="144"/>
    </location>
</feature>
<feature type="signal peptide" evidence="2">
    <location>
        <begin position="1"/>
        <end position="19"/>
    </location>
</feature>
<dbReference type="AlphaFoldDB" id="A0A915CTS3"/>
<dbReference type="Pfam" id="PF23003">
    <property type="entry name" value="Fn1_2"/>
    <property type="match status" value="1"/>
</dbReference>
<evidence type="ECO:0000313" key="5">
    <source>
        <dbReference type="WBParaSite" id="jg12150"/>
    </source>
</evidence>
<feature type="chain" id="PRO_5037664837" description="Abnormal cell migration protein 18-like fibronectin type I domain-containing protein" evidence="2">
    <location>
        <begin position="20"/>
        <end position="163"/>
    </location>
</feature>
<name>A0A915CTS3_9BILA</name>
<organism evidence="4 5">
    <name type="scientific">Ditylenchus dipsaci</name>
    <dbReference type="NCBI Taxonomy" id="166011"/>
    <lineage>
        <taxon>Eukaryota</taxon>
        <taxon>Metazoa</taxon>
        <taxon>Ecdysozoa</taxon>
        <taxon>Nematoda</taxon>
        <taxon>Chromadorea</taxon>
        <taxon>Rhabditida</taxon>
        <taxon>Tylenchina</taxon>
        <taxon>Tylenchomorpha</taxon>
        <taxon>Sphaerularioidea</taxon>
        <taxon>Anguinidae</taxon>
        <taxon>Anguininae</taxon>
        <taxon>Ditylenchus</taxon>
    </lineage>
</organism>
<accession>A0A915CTS3</accession>
<feature type="domain" description="Abnormal cell migration protein 18-like fibronectin type I" evidence="3">
    <location>
        <begin position="32"/>
        <end position="102"/>
    </location>
</feature>
<keyword evidence="4" id="KW-1185">Reference proteome</keyword>
<reference evidence="5" key="1">
    <citation type="submission" date="2022-11" db="UniProtKB">
        <authorList>
            <consortium name="WormBaseParasite"/>
        </authorList>
    </citation>
    <scope>IDENTIFICATION</scope>
</reference>
<feature type="region of interest" description="Disordered" evidence="1">
    <location>
        <begin position="113"/>
        <end position="163"/>
    </location>
</feature>
<evidence type="ECO:0000259" key="3">
    <source>
        <dbReference type="Pfam" id="PF23003"/>
    </source>
</evidence>
<evidence type="ECO:0000313" key="4">
    <source>
        <dbReference type="Proteomes" id="UP000887574"/>
    </source>
</evidence>
<dbReference type="InterPro" id="IPR055119">
    <property type="entry name" value="Mig18_Fn1"/>
</dbReference>
<dbReference type="Proteomes" id="UP000887574">
    <property type="component" value="Unplaced"/>
</dbReference>
<evidence type="ECO:0000256" key="1">
    <source>
        <dbReference type="SAM" id="MobiDB-lite"/>
    </source>
</evidence>
<protein>
    <recommendedName>
        <fullName evidence="3">Abnormal cell migration protein 18-like fibronectin type I domain-containing protein</fullName>
    </recommendedName>
</protein>